<dbReference type="STRING" id="629741.GCWU000324_02430"/>
<sequence length="44" mass="5054">MLKQVKPVRKWLGGMVWAWRQPENAMGAFSLSLTAHLKLRFQAA</sequence>
<evidence type="ECO:0000313" key="2">
    <source>
        <dbReference type="Proteomes" id="UP000003009"/>
    </source>
</evidence>
<dbReference type="Proteomes" id="UP000003009">
    <property type="component" value="Unassembled WGS sequence"/>
</dbReference>
<keyword evidence="2" id="KW-1185">Reference proteome</keyword>
<accession>C4GK56</accession>
<reference evidence="1" key="1">
    <citation type="submission" date="2009-04" db="EMBL/GenBank/DDBJ databases">
        <authorList>
            <person name="Weinstock G."/>
            <person name="Sodergren E."/>
            <person name="Clifton S."/>
            <person name="Fulton L."/>
            <person name="Fulton B."/>
            <person name="Courtney L."/>
            <person name="Fronick C."/>
            <person name="Harrison M."/>
            <person name="Strong C."/>
            <person name="Farmer C."/>
            <person name="Delahaunty K."/>
            <person name="Markovic C."/>
            <person name="Hall O."/>
            <person name="Minx P."/>
            <person name="Tomlinson C."/>
            <person name="Mitreva M."/>
            <person name="Nelson J."/>
            <person name="Hou S."/>
            <person name="Wollam A."/>
            <person name="Pepin K.H."/>
            <person name="Johnson M."/>
            <person name="Bhonagiri V."/>
            <person name="Nash W.E."/>
            <person name="Warren W."/>
            <person name="Chinwalla A."/>
            <person name="Mardis E.R."/>
            <person name="Wilson R.K."/>
        </authorList>
    </citation>
    <scope>NUCLEOTIDE SEQUENCE [LARGE SCALE GENOMIC DNA]</scope>
    <source>
        <strain evidence="1">ATCC 51147</strain>
    </source>
</reference>
<organism evidence="1 2">
    <name type="scientific">Kingella oralis ATCC 51147</name>
    <dbReference type="NCBI Taxonomy" id="629741"/>
    <lineage>
        <taxon>Bacteria</taxon>
        <taxon>Pseudomonadati</taxon>
        <taxon>Pseudomonadota</taxon>
        <taxon>Betaproteobacteria</taxon>
        <taxon>Neisseriales</taxon>
        <taxon>Neisseriaceae</taxon>
        <taxon>Kingella</taxon>
    </lineage>
</organism>
<dbReference type="HOGENOM" id="CLU_3217416_0_0_4"/>
<dbReference type="EMBL" id="ACJW02000003">
    <property type="protein sequence ID" value="EEP68178.1"/>
    <property type="molecule type" value="Genomic_DNA"/>
</dbReference>
<proteinExistence type="predicted"/>
<comment type="caution">
    <text evidence="1">The sequence shown here is derived from an EMBL/GenBank/DDBJ whole genome shotgun (WGS) entry which is preliminary data.</text>
</comment>
<evidence type="ECO:0000313" key="1">
    <source>
        <dbReference type="EMBL" id="EEP68178.1"/>
    </source>
</evidence>
<dbReference type="AlphaFoldDB" id="C4GK56"/>
<name>C4GK56_9NEIS</name>
<gene>
    <name evidence="1" type="ORF">GCWU000324_02430</name>
</gene>
<protein>
    <submittedName>
        <fullName evidence="1">Uncharacterized protein</fullName>
    </submittedName>
</protein>